<evidence type="ECO:0000313" key="1">
    <source>
        <dbReference type="EMBL" id="CAB4142730.1"/>
    </source>
</evidence>
<evidence type="ECO:0000313" key="2">
    <source>
        <dbReference type="EMBL" id="CAB4162304.1"/>
    </source>
</evidence>
<proteinExistence type="predicted"/>
<sequence length="113" mass="12902">MALQLSDESRIITNPQRFAITQNTKVLTFIQGEPPTGMRGKRSNPVINSIYGQLLTNRGIWAHINIQITNKKQLSSIVSSLTYRVNKDNLYLSTRSMLNEETKTYELWVMVTA</sequence>
<gene>
    <name evidence="1" type="ORF">UFOVP436_30</name>
    <name evidence="2" type="ORF">UFOVP784_30</name>
</gene>
<dbReference type="EMBL" id="LR796418">
    <property type="protein sequence ID" value="CAB4142730.1"/>
    <property type="molecule type" value="Genomic_DNA"/>
</dbReference>
<name>A0A6J5P484_9CAUD</name>
<reference evidence="2" key="1">
    <citation type="submission" date="2020-04" db="EMBL/GenBank/DDBJ databases">
        <authorList>
            <person name="Chiriac C."/>
            <person name="Salcher M."/>
            <person name="Ghai R."/>
            <person name="Kavagutti S V."/>
        </authorList>
    </citation>
    <scope>NUCLEOTIDE SEQUENCE</scope>
</reference>
<protein>
    <submittedName>
        <fullName evidence="2">Uncharacterized protein</fullName>
    </submittedName>
</protein>
<dbReference type="EMBL" id="LR796737">
    <property type="protein sequence ID" value="CAB4162304.1"/>
    <property type="molecule type" value="Genomic_DNA"/>
</dbReference>
<accession>A0A6J5P484</accession>
<organism evidence="2">
    <name type="scientific">uncultured Caudovirales phage</name>
    <dbReference type="NCBI Taxonomy" id="2100421"/>
    <lineage>
        <taxon>Viruses</taxon>
        <taxon>Duplodnaviria</taxon>
        <taxon>Heunggongvirae</taxon>
        <taxon>Uroviricota</taxon>
        <taxon>Caudoviricetes</taxon>
        <taxon>Peduoviridae</taxon>
        <taxon>Maltschvirus</taxon>
        <taxon>Maltschvirus maltsch</taxon>
    </lineage>
</organism>